<feature type="transmembrane region" description="Helical" evidence="2">
    <location>
        <begin position="58"/>
        <end position="76"/>
    </location>
</feature>
<keyword evidence="4" id="KW-1185">Reference proteome</keyword>
<evidence type="ECO:0000313" key="3">
    <source>
        <dbReference type="EMBL" id="GGK70793.1"/>
    </source>
</evidence>
<dbReference type="PANTHER" id="PTHR40078:SF1">
    <property type="entry name" value="INTEGRAL MEMBRANE PROTEIN"/>
    <property type="match status" value="1"/>
</dbReference>
<evidence type="ECO:0008006" key="5">
    <source>
        <dbReference type="Google" id="ProtNLM"/>
    </source>
</evidence>
<evidence type="ECO:0000313" key="4">
    <source>
        <dbReference type="Proteomes" id="UP000656042"/>
    </source>
</evidence>
<accession>A0A8J3BUP2</accession>
<dbReference type="PANTHER" id="PTHR40078">
    <property type="entry name" value="INTEGRAL MEMBRANE PROTEIN-RELATED"/>
    <property type="match status" value="1"/>
</dbReference>
<dbReference type="Pfam" id="PF19700">
    <property type="entry name" value="DUF6198"/>
    <property type="match status" value="1"/>
</dbReference>
<keyword evidence="2" id="KW-1133">Transmembrane helix</keyword>
<evidence type="ECO:0000256" key="2">
    <source>
        <dbReference type="SAM" id="Phobius"/>
    </source>
</evidence>
<feature type="transmembrane region" description="Helical" evidence="2">
    <location>
        <begin position="116"/>
        <end position="134"/>
    </location>
</feature>
<name>A0A8J3BUP2_9ACTN</name>
<proteinExistence type="predicted"/>
<dbReference type="EMBL" id="BMMX01000001">
    <property type="protein sequence ID" value="GGK70793.1"/>
    <property type="molecule type" value="Genomic_DNA"/>
</dbReference>
<dbReference type="Proteomes" id="UP000656042">
    <property type="component" value="Unassembled WGS sequence"/>
</dbReference>
<sequence length="264" mass="26671">MAVMGSTGNSDRRLVRRTGQLLVGVVLYGLGMALMVRSRLGLTSWDVLHQGLATVTGWPIGTVVILVGVPLLALWIPLRQRPGVGTVANLVVIGLVLDGALALLPHTAPLWLRTGYLAAGIGAISIGTGLYVGAGFGPGPRDGLMTGLVNRFPRLSIRSVRTVIELIVLGTGWLLGGTVGIGTLAFALSIGPLAQLFLGLFSVAPPAAAAPPASVAPPAVAPPAAAEAGTSATTAAEAGTVQTAAGLTGDADESRISPARDTSW</sequence>
<evidence type="ECO:0000256" key="1">
    <source>
        <dbReference type="SAM" id="MobiDB-lite"/>
    </source>
</evidence>
<dbReference type="AlphaFoldDB" id="A0A8J3BUP2"/>
<organism evidence="3 4">
    <name type="scientific">Mangrovihabitans endophyticus</name>
    <dbReference type="NCBI Taxonomy" id="1751298"/>
    <lineage>
        <taxon>Bacteria</taxon>
        <taxon>Bacillati</taxon>
        <taxon>Actinomycetota</taxon>
        <taxon>Actinomycetes</taxon>
        <taxon>Micromonosporales</taxon>
        <taxon>Micromonosporaceae</taxon>
        <taxon>Mangrovihabitans</taxon>
    </lineage>
</organism>
<protein>
    <recommendedName>
        <fullName evidence="5">Membrane protein YczE</fullName>
    </recommendedName>
</protein>
<keyword evidence="2" id="KW-0812">Transmembrane</keyword>
<gene>
    <name evidence="3" type="ORF">GCM10012284_00820</name>
</gene>
<feature type="transmembrane region" description="Helical" evidence="2">
    <location>
        <begin position="83"/>
        <end position="104"/>
    </location>
</feature>
<keyword evidence="2" id="KW-0472">Membrane</keyword>
<feature type="compositionally biased region" description="Low complexity" evidence="1">
    <location>
        <begin position="212"/>
        <end position="241"/>
    </location>
</feature>
<feature type="region of interest" description="Disordered" evidence="1">
    <location>
        <begin position="212"/>
        <end position="264"/>
    </location>
</feature>
<reference evidence="3" key="1">
    <citation type="journal article" date="2014" name="Int. J. Syst. Evol. Microbiol.">
        <title>Complete genome sequence of Corynebacterium casei LMG S-19264T (=DSM 44701T), isolated from a smear-ripened cheese.</title>
        <authorList>
            <consortium name="US DOE Joint Genome Institute (JGI-PGF)"/>
            <person name="Walter F."/>
            <person name="Albersmeier A."/>
            <person name="Kalinowski J."/>
            <person name="Ruckert C."/>
        </authorList>
    </citation>
    <scope>NUCLEOTIDE SEQUENCE</scope>
    <source>
        <strain evidence="3">CGMCC 4.7299</strain>
    </source>
</reference>
<reference evidence="3" key="2">
    <citation type="submission" date="2020-09" db="EMBL/GenBank/DDBJ databases">
        <authorList>
            <person name="Sun Q."/>
            <person name="Zhou Y."/>
        </authorList>
    </citation>
    <scope>NUCLEOTIDE SEQUENCE</scope>
    <source>
        <strain evidence="3">CGMCC 4.7299</strain>
    </source>
</reference>
<feature type="transmembrane region" description="Helical" evidence="2">
    <location>
        <begin position="21"/>
        <end position="38"/>
    </location>
</feature>
<comment type="caution">
    <text evidence="3">The sequence shown here is derived from an EMBL/GenBank/DDBJ whole genome shotgun (WGS) entry which is preliminary data.</text>
</comment>
<dbReference type="InterPro" id="IPR038750">
    <property type="entry name" value="YczE/YyaS-like"/>
</dbReference>